<accession>A0A7W3PE46</accession>
<reference evidence="2 3" key="1">
    <citation type="submission" date="2020-07" db="EMBL/GenBank/DDBJ databases">
        <title>Sequencing the genomes of 1000 actinobacteria strains.</title>
        <authorList>
            <person name="Klenk H.-P."/>
        </authorList>
    </citation>
    <scope>NUCLEOTIDE SEQUENCE [LARGE SCALE GENOMIC DNA]</scope>
    <source>
        <strain evidence="2 3">DSM 44121</strain>
    </source>
</reference>
<dbReference type="RefSeq" id="WP_182615969.1">
    <property type="nucleotide sequence ID" value="NZ_BAAATF010000003.1"/>
</dbReference>
<feature type="compositionally biased region" description="Low complexity" evidence="1">
    <location>
        <begin position="10"/>
        <end position="25"/>
    </location>
</feature>
<name>A0A7W3PE46_9MICO</name>
<dbReference type="Proteomes" id="UP000540568">
    <property type="component" value="Unassembled WGS sequence"/>
</dbReference>
<evidence type="ECO:0000256" key="1">
    <source>
        <dbReference type="SAM" id="MobiDB-lite"/>
    </source>
</evidence>
<dbReference type="InterPro" id="IPR010296">
    <property type="entry name" value="DUF899_thioredox"/>
</dbReference>
<keyword evidence="3" id="KW-1185">Reference proteome</keyword>
<sequence>MTTAHEHHSATSTTSDGATSSASAAPPVVDRATWQAARDELLLREKAHTREADAIAAARRRLPMTEVDAGAVVVGADGPTTLLDLFAGREELVLYKHMWHPGEPAENQCEGCTLTYWAVQDPAYLTARGVSFAVLAKAPYAELAPFVEFMGYPRHWYSVLDHAESHAADDVLGGDDFGTWVCLLRRGDRVYLTNSVTGRGSEATMPALALLDMTARGRMESWQDSPAGWPEGKAPGWFWRADEDGVGNSWSGGRPAIQWSRPGATPVTTPAHHH</sequence>
<evidence type="ECO:0000313" key="2">
    <source>
        <dbReference type="EMBL" id="MBA8808139.1"/>
    </source>
</evidence>
<gene>
    <name evidence="2" type="ORF">FHX71_002081</name>
</gene>
<protein>
    <submittedName>
        <fullName evidence="2">Putative dithiol-disulfide oxidoreductase (DUF899 family)</fullName>
    </submittedName>
</protein>
<feature type="region of interest" description="Disordered" evidence="1">
    <location>
        <begin position="251"/>
        <end position="274"/>
    </location>
</feature>
<dbReference type="AlphaFoldDB" id="A0A7W3PE46"/>
<organism evidence="2 3">
    <name type="scientific">Promicromonospora sukumoe</name>
    <dbReference type="NCBI Taxonomy" id="88382"/>
    <lineage>
        <taxon>Bacteria</taxon>
        <taxon>Bacillati</taxon>
        <taxon>Actinomycetota</taxon>
        <taxon>Actinomycetes</taxon>
        <taxon>Micrococcales</taxon>
        <taxon>Promicromonosporaceae</taxon>
        <taxon>Promicromonospora</taxon>
    </lineage>
</organism>
<dbReference type="Pfam" id="PF05988">
    <property type="entry name" value="DUF899"/>
    <property type="match status" value="1"/>
</dbReference>
<evidence type="ECO:0000313" key="3">
    <source>
        <dbReference type="Proteomes" id="UP000540568"/>
    </source>
</evidence>
<dbReference type="EMBL" id="JACGWV010000001">
    <property type="protein sequence ID" value="MBA8808139.1"/>
    <property type="molecule type" value="Genomic_DNA"/>
</dbReference>
<comment type="caution">
    <text evidence="2">The sequence shown here is derived from an EMBL/GenBank/DDBJ whole genome shotgun (WGS) entry which is preliminary data.</text>
</comment>
<proteinExistence type="predicted"/>
<feature type="region of interest" description="Disordered" evidence="1">
    <location>
        <begin position="1"/>
        <end position="30"/>
    </location>
</feature>